<dbReference type="InterPro" id="IPR056802">
    <property type="entry name" value="ATR-like_M-HEAT"/>
</dbReference>
<dbReference type="SMART" id="SM00802">
    <property type="entry name" value="UME"/>
    <property type="match status" value="1"/>
</dbReference>
<dbReference type="InterPro" id="IPR003151">
    <property type="entry name" value="PIK-rel_kinase_FAT"/>
</dbReference>
<reference evidence="11 12" key="1">
    <citation type="journal article" date="2019" name="Commun. Biol.">
        <title>The bagworm genome reveals a unique fibroin gene that provides high tensile strength.</title>
        <authorList>
            <person name="Kono N."/>
            <person name="Nakamura H."/>
            <person name="Ohtoshi R."/>
            <person name="Tomita M."/>
            <person name="Numata K."/>
            <person name="Arakawa K."/>
        </authorList>
    </citation>
    <scope>NUCLEOTIDE SEQUENCE [LARGE SCALE GENOMIC DNA]</scope>
</reference>
<keyword evidence="3" id="KW-0723">Serine/threonine-protein kinase</keyword>
<dbReference type="InterPro" id="IPR016024">
    <property type="entry name" value="ARM-type_fold"/>
</dbReference>
<sequence length="682" mass="77500">MSVSEIADFLQPKFLGVLAYFHTKLVRNKGALSGKRKALQSFPDIMNLMGAKHVTPLRFKILASLRSGLSLGKEYPKILSSAWSAFVHNIDTISLGPFLATLAVSLLDVYQYAPHEVNKIFQYLVLRNENLLSAHIPDLFFLEDSKLSDKVKLVIKRHVQRTQPNRFLEKIKWYLQRLHQDIPNVKIYAFTCLDEFLKNNRAEIDMAIFGGKNIDPVMVELIDCLLLGCKDPEPLVSLASGSCLGQLGAIEAGHLPRQYVQPDRSPFAFSISDDCFAATALLELARAFQYEKYTENMDYYAFTIQEMLKIYNISPTSDKKDLWNSLPENMQHVIKPLLNSRYTLMTPQQTKKPHPIFGSACGTSFLEWAHRTIKAFLSKFNKLVVIRGNIVCGEFERALQYLELYMEEYKDEMQEHLSLLTEIYALLDEPDSVAGVLSIKRSEPSLNELILVQVVTGRLQDAALCYERLAQEGLLDKNSMQGMVDCYLGLDQPYTAYQLLSSHDSNVDGMSELAAEPLWRLGNFDQLQEIVNKPIPPSRENWGLIMGRILLSFRSQNHEEFERTCEEGMKKLLAKLEGEGDCENVLHSGYQSVLGLHIIKEASLAEEVFVRLKGLPKNEAQSGSMILSDLLEEWRHRLSIVQSDVRTVEPVLRCRRILLQQMQKHVYLGSVRGEIFEGKAGL</sequence>
<dbReference type="EMBL" id="BGZK01000775">
    <property type="protein sequence ID" value="GBP59966.1"/>
    <property type="molecule type" value="Genomic_DNA"/>
</dbReference>
<evidence type="ECO:0000256" key="7">
    <source>
        <dbReference type="ARBA" id="ARBA00022777"/>
    </source>
</evidence>
<keyword evidence="4" id="KW-0808">Transferase</keyword>
<evidence type="ECO:0000313" key="11">
    <source>
        <dbReference type="EMBL" id="GBP59966.1"/>
    </source>
</evidence>
<dbReference type="GO" id="GO:0005634">
    <property type="term" value="C:nucleus"/>
    <property type="evidence" value="ECO:0007669"/>
    <property type="project" value="UniProtKB-SubCell"/>
</dbReference>
<dbReference type="GO" id="GO:0005694">
    <property type="term" value="C:chromosome"/>
    <property type="evidence" value="ECO:0007669"/>
    <property type="project" value="TreeGrafter"/>
</dbReference>
<dbReference type="GO" id="GO:0006281">
    <property type="term" value="P:DNA repair"/>
    <property type="evidence" value="ECO:0007669"/>
    <property type="project" value="TreeGrafter"/>
</dbReference>
<dbReference type="GO" id="GO:0000077">
    <property type="term" value="P:DNA damage checkpoint signaling"/>
    <property type="evidence" value="ECO:0007669"/>
    <property type="project" value="TreeGrafter"/>
</dbReference>
<dbReference type="AlphaFoldDB" id="A0A4C1X840"/>
<dbReference type="Pfam" id="PF25030">
    <property type="entry name" value="M-HEAT_ATR"/>
    <property type="match status" value="1"/>
</dbReference>
<dbReference type="EC" id="2.7.11.1" evidence="2"/>
<dbReference type="GO" id="GO:0000723">
    <property type="term" value="P:telomere maintenance"/>
    <property type="evidence" value="ECO:0007669"/>
    <property type="project" value="TreeGrafter"/>
</dbReference>
<dbReference type="PANTHER" id="PTHR11139">
    <property type="entry name" value="ATAXIA TELANGIECTASIA MUTATED ATM -RELATED"/>
    <property type="match status" value="1"/>
</dbReference>
<keyword evidence="12" id="KW-1185">Reference proteome</keyword>
<dbReference type="InterPro" id="IPR012993">
    <property type="entry name" value="UME"/>
</dbReference>
<comment type="subcellular location">
    <subcellularLocation>
        <location evidence="1">Nucleus</location>
    </subcellularLocation>
</comment>
<feature type="domain" description="FAT" evidence="10">
    <location>
        <begin position="384"/>
        <end position="682"/>
    </location>
</feature>
<keyword evidence="8" id="KW-0067">ATP-binding</keyword>
<dbReference type="InterPro" id="IPR050517">
    <property type="entry name" value="DDR_Repair_Kinase"/>
</dbReference>
<name>A0A4C1X840_EUMVA</name>
<dbReference type="Pfam" id="PF08064">
    <property type="entry name" value="UME"/>
    <property type="match status" value="1"/>
</dbReference>
<dbReference type="STRING" id="151549.A0A4C1X840"/>
<evidence type="ECO:0000256" key="1">
    <source>
        <dbReference type="ARBA" id="ARBA00004123"/>
    </source>
</evidence>
<evidence type="ECO:0000313" key="12">
    <source>
        <dbReference type="Proteomes" id="UP000299102"/>
    </source>
</evidence>
<evidence type="ECO:0000256" key="5">
    <source>
        <dbReference type="ARBA" id="ARBA00022741"/>
    </source>
</evidence>
<evidence type="ECO:0000256" key="2">
    <source>
        <dbReference type="ARBA" id="ARBA00012513"/>
    </source>
</evidence>
<dbReference type="PANTHER" id="PTHR11139:SF69">
    <property type="entry name" value="SERINE_THREONINE-PROTEIN KINASE ATR"/>
    <property type="match status" value="1"/>
</dbReference>
<dbReference type="Proteomes" id="UP000299102">
    <property type="component" value="Unassembled WGS sequence"/>
</dbReference>
<evidence type="ECO:0000256" key="8">
    <source>
        <dbReference type="ARBA" id="ARBA00022840"/>
    </source>
</evidence>
<proteinExistence type="predicted"/>
<dbReference type="PROSITE" id="PS51189">
    <property type="entry name" value="FAT"/>
    <property type="match status" value="1"/>
</dbReference>
<dbReference type="GO" id="GO:0004674">
    <property type="term" value="F:protein serine/threonine kinase activity"/>
    <property type="evidence" value="ECO:0007669"/>
    <property type="project" value="UniProtKB-KW"/>
</dbReference>
<comment type="caution">
    <text evidence="11">The sequence shown here is derived from an EMBL/GenBank/DDBJ whole genome shotgun (WGS) entry which is preliminary data.</text>
</comment>
<dbReference type="Pfam" id="PF02259">
    <property type="entry name" value="FAT"/>
    <property type="match status" value="1"/>
</dbReference>
<evidence type="ECO:0000256" key="6">
    <source>
        <dbReference type="ARBA" id="ARBA00022763"/>
    </source>
</evidence>
<evidence type="ECO:0000256" key="9">
    <source>
        <dbReference type="ARBA" id="ARBA00023242"/>
    </source>
</evidence>
<dbReference type="SUPFAM" id="SSF48371">
    <property type="entry name" value="ARM repeat"/>
    <property type="match status" value="1"/>
</dbReference>
<evidence type="ECO:0000259" key="10">
    <source>
        <dbReference type="PROSITE" id="PS51189"/>
    </source>
</evidence>
<keyword evidence="6" id="KW-0227">DNA damage</keyword>
<dbReference type="GO" id="GO:0005524">
    <property type="term" value="F:ATP binding"/>
    <property type="evidence" value="ECO:0007669"/>
    <property type="project" value="UniProtKB-KW"/>
</dbReference>
<keyword evidence="7" id="KW-0418">Kinase</keyword>
<evidence type="ECO:0000256" key="4">
    <source>
        <dbReference type="ARBA" id="ARBA00022679"/>
    </source>
</evidence>
<keyword evidence="9" id="KW-0539">Nucleus</keyword>
<accession>A0A4C1X840</accession>
<gene>
    <name evidence="11" type="ORF">EVAR_84466_1</name>
</gene>
<protein>
    <recommendedName>
        <fullName evidence="2">non-specific serine/threonine protein kinase</fullName>
        <ecNumber evidence="2">2.7.11.1</ecNumber>
    </recommendedName>
</protein>
<keyword evidence="5" id="KW-0547">Nucleotide-binding</keyword>
<dbReference type="OrthoDB" id="381190at2759"/>
<organism evidence="11 12">
    <name type="scientific">Eumeta variegata</name>
    <name type="common">Bagworm moth</name>
    <name type="synonym">Eumeta japonica</name>
    <dbReference type="NCBI Taxonomy" id="151549"/>
    <lineage>
        <taxon>Eukaryota</taxon>
        <taxon>Metazoa</taxon>
        <taxon>Ecdysozoa</taxon>
        <taxon>Arthropoda</taxon>
        <taxon>Hexapoda</taxon>
        <taxon>Insecta</taxon>
        <taxon>Pterygota</taxon>
        <taxon>Neoptera</taxon>
        <taxon>Endopterygota</taxon>
        <taxon>Lepidoptera</taxon>
        <taxon>Glossata</taxon>
        <taxon>Ditrysia</taxon>
        <taxon>Tineoidea</taxon>
        <taxon>Psychidae</taxon>
        <taxon>Oiketicinae</taxon>
        <taxon>Eumeta</taxon>
    </lineage>
</organism>
<dbReference type="InterPro" id="IPR014009">
    <property type="entry name" value="PIK_FAT"/>
</dbReference>
<evidence type="ECO:0000256" key="3">
    <source>
        <dbReference type="ARBA" id="ARBA00022527"/>
    </source>
</evidence>